<organism evidence="1 2">
    <name type="scientific">Tengunoibacter tsumagoiensis</name>
    <dbReference type="NCBI Taxonomy" id="2014871"/>
    <lineage>
        <taxon>Bacteria</taxon>
        <taxon>Bacillati</taxon>
        <taxon>Chloroflexota</taxon>
        <taxon>Ktedonobacteria</taxon>
        <taxon>Ktedonobacterales</taxon>
        <taxon>Dictyobacteraceae</taxon>
        <taxon>Tengunoibacter</taxon>
    </lineage>
</organism>
<gene>
    <name evidence="1" type="ORF">KTT_07900</name>
</gene>
<evidence type="ECO:0000313" key="1">
    <source>
        <dbReference type="EMBL" id="GCE10931.1"/>
    </source>
</evidence>
<dbReference type="EMBL" id="BIFR01000001">
    <property type="protein sequence ID" value="GCE10931.1"/>
    <property type="molecule type" value="Genomic_DNA"/>
</dbReference>
<keyword evidence="2" id="KW-1185">Reference proteome</keyword>
<name>A0A401ZVK8_9CHLR</name>
<dbReference type="AlphaFoldDB" id="A0A401ZVK8"/>
<dbReference type="Proteomes" id="UP000287352">
    <property type="component" value="Unassembled WGS sequence"/>
</dbReference>
<proteinExistence type="predicted"/>
<accession>A0A401ZVK8</accession>
<sequence>MRGLTVECFVCNEGTEDPGACAQDWQRELRYEKRSRCVPGEFCFSLSREEPDLFP</sequence>
<protein>
    <submittedName>
        <fullName evidence="1">Uncharacterized protein</fullName>
    </submittedName>
</protein>
<evidence type="ECO:0000313" key="2">
    <source>
        <dbReference type="Proteomes" id="UP000287352"/>
    </source>
</evidence>
<comment type="caution">
    <text evidence="1">The sequence shown here is derived from an EMBL/GenBank/DDBJ whole genome shotgun (WGS) entry which is preliminary data.</text>
</comment>
<reference evidence="2" key="1">
    <citation type="submission" date="2018-12" db="EMBL/GenBank/DDBJ databases">
        <title>Tengunoibacter tsumagoiensis gen. nov., sp. nov., Dictyobacter kobayashii sp. nov., D. alpinus sp. nov., and D. joshuensis sp. nov. and description of Dictyobacteraceae fam. nov. within the order Ktedonobacterales isolated from Tengu-no-mugimeshi.</title>
        <authorList>
            <person name="Wang C.M."/>
            <person name="Zheng Y."/>
            <person name="Sakai Y."/>
            <person name="Toyoda A."/>
            <person name="Minakuchi Y."/>
            <person name="Abe K."/>
            <person name="Yokota A."/>
            <person name="Yabe S."/>
        </authorList>
    </citation>
    <scope>NUCLEOTIDE SEQUENCE [LARGE SCALE GENOMIC DNA]</scope>
    <source>
        <strain evidence="2">Uno3</strain>
    </source>
</reference>